<evidence type="ECO:0000256" key="3">
    <source>
        <dbReference type="SAM" id="MobiDB-lite"/>
    </source>
</evidence>
<dbReference type="InterPro" id="IPR009060">
    <property type="entry name" value="UBA-like_sf"/>
</dbReference>
<feature type="compositionally biased region" description="Polar residues" evidence="3">
    <location>
        <begin position="837"/>
        <end position="854"/>
    </location>
</feature>
<gene>
    <name evidence="6" type="ORF">AMS68_007995</name>
</gene>
<dbReference type="SMART" id="SM00167">
    <property type="entry name" value="VPS9"/>
    <property type="match status" value="1"/>
</dbReference>
<dbReference type="InterPro" id="IPR003123">
    <property type="entry name" value="VPS9"/>
</dbReference>
<dbReference type="FunFam" id="3.40.50.720:FF:000084">
    <property type="entry name" value="Short-chain dehydrogenase reductase"/>
    <property type="match status" value="1"/>
</dbReference>
<dbReference type="InterPro" id="IPR037191">
    <property type="entry name" value="VPS9_dom_sf"/>
</dbReference>
<dbReference type="Pfam" id="PF02204">
    <property type="entry name" value="VPS9"/>
    <property type="match status" value="1"/>
</dbReference>
<dbReference type="Gene3D" id="1.10.8.10">
    <property type="entry name" value="DNA helicase RuvA subunit, C-terminal domain"/>
    <property type="match status" value="1"/>
</dbReference>
<evidence type="ECO:0000256" key="1">
    <source>
        <dbReference type="ARBA" id="ARBA00022857"/>
    </source>
</evidence>
<evidence type="ECO:0000313" key="6">
    <source>
        <dbReference type="EMBL" id="QIX02478.1"/>
    </source>
</evidence>
<feature type="region of interest" description="Disordered" evidence="3">
    <location>
        <begin position="608"/>
        <end position="646"/>
    </location>
</feature>
<dbReference type="Pfam" id="PF02845">
    <property type="entry name" value="CUE"/>
    <property type="match status" value="1"/>
</dbReference>
<dbReference type="InterPro" id="IPR036291">
    <property type="entry name" value="NAD(P)-bd_dom_sf"/>
</dbReference>
<feature type="compositionally biased region" description="Polar residues" evidence="3">
    <location>
        <begin position="301"/>
        <end position="312"/>
    </location>
</feature>
<dbReference type="Pfam" id="PF18151">
    <property type="entry name" value="DUF5601"/>
    <property type="match status" value="1"/>
</dbReference>
<evidence type="ECO:0000256" key="2">
    <source>
        <dbReference type="ARBA" id="ARBA00023002"/>
    </source>
</evidence>
<dbReference type="OrthoDB" id="300289at2759"/>
<feature type="domain" description="CUE" evidence="4">
    <location>
        <begin position="954"/>
        <end position="1004"/>
    </location>
</feature>
<dbReference type="Pfam" id="PF13561">
    <property type="entry name" value="adh_short_C2"/>
    <property type="match status" value="1"/>
</dbReference>
<evidence type="ECO:0000313" key="7">
    <source>
        <dbReference type="Proteomes" id="UP000503462"/>
    </source>
</evidence>
<dbReference type="InterPro" id="IPR041545">
    <property type="entry name" value="DUF5601"/>
</dbReference>
<dbReference type="GO" id="GO:0016491">
    <property type="term" value="F:oxidoreductase activity"/>
    <property type="evidence" value="ECO:0007669"/>
    <property type="project" value="UniProtKB-KW"/>
</dbReference>
<feature type="compositionally biased region" description="Polar residues" evidence="3">
    <location>
        <begin position="488"/>
        <end position="504"/>
    </location>
</feature>
<proteinExistence type="predicted"/>
<reference evidence="6 7" key="1">
    <citation type="journal article" date="2016" name="Sci. Rep.">
        <title>Peltaster fructicola genome reveals evolution from an invasive phytopathogen to an ectophytic parasite.</title>
        <authorList>
            <person name="Xu C."/>
            <person name="Chen H."/>
            <person name="Gleason M.L."/>
            <person name="Xu J.R."/>
            <person name="Liu H."/>
            <person name="Zhang R."/>
            <person name="Sun G."/>
        </authorList>
    </citation>
    <scope>NUCLEOTIDE SEQUENCE [LARGE SCALE GENOMIC DNA]</scope>
    <source>
        <strain evidence="6 7">LNHT1506</strain>
    </source>
</reference>
<dbReference type="PRINTS" id="PR00081">
    <property type="entry name" value="GDHRDH"/>
</dbReference>
<organism evidence="6 7">
    <name type="scientific">Peltaster fructicola</name>
    <dbReference type="NCBI Taxonomy" id="286661"/>
    <lineage>
        <taxon>Eukaryota</taxon>
        <taxon>Fungi</taxon>
        <taxon>Dikarya</taxon>
        <taxon>Ascomycota</taxon>
        <taxon>Pezizomycotina</taxon>
        <taxon>Dothideomycetes</taxon>
        <taxon>Dothideomycetes incertae sedis</taxon>
        <taxon>Peltaster</taxon>
    </lineage>
</organism>
<feature type="compositionally biased region" description="Basic and acidic residues" evidence="3">
    <location>
        <begin position="280"/>
        <end position="300"/>
    </location>
</feature>
<dbReference type="EMBL" id="CP051143">
    <property type="protein sequence ID" value="QIX02478.1"/>
    <property type="molecule type" value="Genomic_DNA"/>
</dbReference>
<feature type="region of interest" description="Disordered" evidence="3">
    <location>
        <begin position="885"/>
        <end position="937"/>
    </location>
</feature>
<feature type="region of interest" description="Disordered" evidence="3">
    <location>
        <begin position="257"/>
        <end position="316"/>
    </location>
</feature>
<keyword evidence="7" id="KW-1185">Reference proteome</keyword>
<dbReference type="PANTHER" id="PTHR43639:SF5">
    <property type="entry name" value="OXIDOREDUCTASE, SHORT-CHAIN DEHYDROGENASE_REDUCTASE FAMILY (AFU_ORTHOLOGUE AFUA_6G09140)"/>
    <property type="match status" value="1"/>
</dbReference>
<feature type="compositionally biased region" description="Low complexity" evidence="3">
    <location>
        <begin position="623"/>
        <end position="635"/>
    </location>
</feature>
<feature type="domain" description="VPS9" evidence="5">
    <location>
        <begin position="645"/>
        <end position="784"/>
    </location>
</feature>
<feature type="compositionally biased region" description="Basic and acidic residues" evidence="3">
    <location>
        <begin position="913"/>
        <end position="926"/>
    </location>
</feature>
<dbReference type="Gene3D" id="3.40.50.720">
    <property type="entry name" value="NAD(P)-binding Rossmann-like Domain"/>
    <property type="match status" value="1"/>
</dbReference>
<sequence length="1013" mass="111634">MSQSGKLSGKVAIITGAAQGFGKGIALKFLQEGAQVIIADFVADLGKKTADEIGAAFYRIDVTKKADWEGLAKFCDEKYGRVDIVINNAGTTYTNKPTNDVTDEDFDKVFAVNVKAIYYSTNVLVPYLQKKGNGGAFVNIASTAGIRPRPGLTWYNASKAAVINATRTLAVEYAKDKIRFNSVCPVVGLGTGLTNAFLGKPENEKTFLATVPLGRGSTPEDVGNACAYLASEEAAFITGIEIPVDGGRLDASNMDNTVEAESEAASSHMEVQEPAQNEQTAKDSIPEPEHKVTEHKDVEHASNTTTADQEPSSDVAERTAIEDEAIRHLARRASEMTLNTTATQAPIAVHRDAKLPAAPPPPTPPEKGPFTFKEKGKAVEEQVYDEKQNMEDTNMSEVPIAPNGVAEQTGEEIQHIMDQFGDGQAALGEEEIMSPILERQQPILQLPPRTSSLGTSERPFASPVEAREAYFATPGSKRSSIVSQTPANVIDDSSSIRSHRTSVFQPPPPSPDPETALPFDFHRFLEQLRHRTADPVARFLRSFLQEFGKKQWMAHEQVKIISDFLEFISKKMSQCEVWRTVSDAEFDNAREGMEKLVMNRLYTQTFSPAISPPSGSPRKGTKSRSVADAASSSGAGRRGQHQEDVERDEVIAQKMRIYGWIKEEHLDIKPIGEKGKKFLTMAQQELLKINTYRAPRDKVICVLNCCKVIFGFLKNSKGDQSADSFVPLLIYTVLQARPEHLVSNVQYIWRFRNQEKLGGEAGYYMSSLMGVVQFVENLDRTMITISDEEFESHVEQAVSAITEGHKADDYEEKSHNALRTSLNLSEKGTLSRPEVTARNSTVQQSPRRQRTTMINEEDDTDAMTGLLRSIQKPLSSIGRIFSDEGSHQSEYLRPASTPLPPRTSSRGLSPAARGDRSVSQERRSAEQQRQVTDVAAARQASVETAEAQKERQRGIAVVVETLQGMFPNLDKEIIEDVVRAQEGNVGRASRTADRAVSDLLFVTARNYALRCRI</sequence>
<dbReference type="CDD" id="cd14369">
    <property type="entry name" value="CUE_VPS9_like"/>
    <property type="match status" value="1"/>
</dbReference>
<evidence type="ECO:0000259" key="5">
    <source>
        <dbReference type="PROSITE" id="PS51205"/>
    </source>
</evidence>
<dbReference type="PRINTS" id="PR00080">
    <property type="entry name" value="SDRFAMILY"/>
</dbReference>
<dbReference type="GO" id="GO:0043130">
    <property type="term" value="F:ubiquitin binding"/>
    <property type="evidence" value="ECO:0007669"/>
    <property type="project" value="InterPro"/>
</dbReference>
<feature type="region of interest" description="Disordered" evidence="3">
    <location>
        <begin position="488"/>
        <end position="512"/>
    </location>
</feature>
<keyword evidence="1" id="KW-0521">NADP</keyword>
<accession>A0A6H0Y6J6</accession>
<dbReference type="Gene3D" id="1.20.1050.80">
    <property type="entry name" value="VPS9 domain"/>
    <property type="match status" value="1"/>
</dbReference>
<dbReference type="InterPro" id="IPR003892">
    <property type="entry name" value="CUE"/>
</dbReference>
<evidence type="ECO:0000259" key="4">
    <source>
        <dbReference type="PROSITE" id="PS51140"/>
    </source>
</evidence>
<dbReference type="PROSITE" id="PS51205">
    <property type="entry name" value="VPS9"/>
    <property type="match status" value="1"/>
</dbReference>
<dbReference type="AlphaFoldDB" id="A0A6H0Y6J6"/>
<dbReference type="InterPro" id="IPR002347">
    <property type="entry name" value="SDR_fam"/>
</dbReference>
<dbReference type="SUPFAM" id="SSF51735">
    <property type="entry name" value="NAD(P)-binding Rossmann-fold domains"/>
    <property type="match status" value="1"/>
</dbReference>
<feature type="region of interest" description="Disordered" evidence="3">
    <location>
        <begin position="824"/>
        <end position="861"/>
    </location>
</feature>
<dbReference type="Proteomes" id="UP000503462">
    <property type="component" value="Chromosome 5"/>
</dbReference>
<dbReference type="PANTHER" id="PTHR43639">
    <property type="entry name" value="OXIDOREDUCTASE, SHORT-CHAIN DEHYDROGENASE/REDUCTASE FAMILY (AFU_ORTHOLOGUE AFUA_5G02870)"/>
    <property type="match status" value="1"/>
</dbReference>
<dbReference type="Gene3D" id="1.10.246.120">
    <property type="match status" value="1"/>
</dbReference>
<dbReference type="SUPFAM" id="SSF109993">
    <property type="entry name" value="VPS9 domain"/>
    <property type="match status" value="1"/>
</dbReference>
<protein>
    <recommendedName>
        <fullName evidence="8">VPS9 domain-containing protein</fullName>
    </recommendedName>
</protein>
<dbReference type="InterPro" id="IPR041804">
    <property type="entry name" value="Vps9_CUE"/>
</dbReference>
<dbReference type="SUPFAM" id="SSF46934">
    <property type="entry name" value="UBA-like"/>
    <property type="match status" value="1"/>
</dbReference>
<name>A0A6H0Y6J6_9PEZI</name>
<dbReference type="NCBIfam" id="NF005559">
    <property type="entry name" value="PRK07231.1"/>
    <property type="match status" value="1"/>
</dbReference>
<keyword evidence="2" id="KW-0560">Oxidoreductase</keyword>
<dbReference type="PROSITE" id="PS51140">
    <property type="entry name" value="CUE"/>
    <property type="match status" value="1"/>
</dbReference>
<evidence type="ECO:0008006" key="8">
    <source>
        <dbReference type="Google" id="ProtNLM"/>
    </source>
</evidence>